<dbReference type="Proteomes" id="UP000657385">
    <property type="component" value="Unassembled WGS sequence"/>
</dbReference>
<comment type="caution">
    <text evidence="2">The sequence shown here is derived from an EMBL/GenBank/DDBJ whole genome shotgun (WGS) entry which is preliminary data.</text>
</comment>
<evidence type="ECO:0000256" key="1">
    <source>
        <dbReference type="SAM" id="MobiDB-lite"/>
    </source>
</evidence>
<feature type="region of interest" description="Disordered" evidence="1">
    <location>
        <begin position="39"/>
        <end position="124"/>
    </location>
</feature>
<protein>
    <submittedName>
        <fullName evidence="2">Uncharacterized protein</fullName>
    </submittedName>
</protein>
<proteinExistence type="predicted"/>
<organism evidence="2 3">
    <name type="scientific">Streptacidiphilus fuscans</name>
    <dbReference type="NCBI Taxonomy" id="2789292"/>
    <lineage>
        <taxon>Bacteria</taxon>
        <taxon>Bacillati</taxon>
        <taxon>Actinomycetota</taxon>
        <taxon>Actinomycetes</taxon>
        <taxon>Kitasatosporales</taxon>
        <taxon>Streptomycetaceae</taxon>
        <taxon>Streptacidiphilus</taxon>
    </lineage>
</organism>
<name>A0A931B361_9ACTN</name>
<feature type="compositionally biased region" description="Basic and acidic residues" evidence="1">
    <location>
        <begin position="52"/>
        <end position="124"/>
    </location>
</feature>
<evidence type="ECO:0000313" key="3">
    <source>
        <dbReference type="Proteomes" id="UP000657385"/>
    </source>
</evidence>
<dbReference type="RefSeq" id="WP_196194536.1">
    <property type="nucleotide sequence ID" value="NZ_JADPRT010000005.1"/>
</dbReference>
<sequence length="124" mass="13256">MFSTEELASQKAGLLPGREALGVLRFDCGGSAHPCSMIPTHHRGDCPTTGHGDTHHNGTWDRGHQGGDRHCDPRSEHGHGGDHRGDHRGDHQGDRGGDHRGGDHRGDRGGDRGDHRGGDRGGRC</sequence>
<gene>
    <name evidence="2" type="ORF">I2501_15360</name>
</gene>
<evidence type="ECO:0000313" key="2">
    <source>
        <dbReference type="EMBL" id="MBF9069401.1"/>
    </source>
</evidence>
<accession>A0A931B361</accession>
<dbReference type="AlphaFoldDB" id="A0A931B361"/>
<reference evidence="2" key="1">
    <citation type="submission" date="2020-11" db="EMBL/GenBank/DDBJ databases">
        <title>Isolation and identification of active actinomycetes.</title>
        <authorList>
            <person name="Yu B."/>
        </authorList>
    </citation>
    <scope>NUCLEOTIDE SEQUENCE</scope>
    <source>
        <strain evidence="2">NEAU-YB345</strain>
    </source>
</reference>
<keyword evidence="3" id="KW-1185">Reference proteome</keyword>
<dbReference type="EMBL" id="JADPRT010000005">
    <property type="protein sequence ID" value="MBF9069401.1"/>
    <property type="molecule type" value="Genomic_DNA"/>
</dbReference>